<dbReference type="InterPro" id="IPR041628">
    <property type="entry name" value="ChlI/MoxR_AAA_lid"/>
</dbReference>
<evidence type="ECO:0000256" key="1">
    <source>
        <dbReference type="ARBA" id="ARBA00022741"/>
    </source>
</evidence>
<sequence>MATTGQHTEALGRVRDELARVLVGQRSFVDRLLVGLLTGGHVLIEGVPGLAKTLAARTLASTIDARFQRVQFTPDLLPADLIGTEVYHPKTGEFSIREGPIFTQLLLADEINRAPAKVQSALLEAMQERQVTIGPETRSLPKPFFVMATQNPIEHEGTYPLPEAQVDRFLLKILVDYPDRADERIILDRMASTAPETNVDAVMSPETIFELRRAVDEVHLDEKIREYVLDIIATTRPGNPRAENESSLDLGPWLELGASPRASVALVLAAKAWALLDGRDYVVPHDVKEIAPDVLRHRLLLSFEAEAEEMTVDRLLQRLLEDLPVP</sequence>
<dbReference type="GO" id="GO:0005524">
    <property type="term" value="F:ATP binding"/>
    <property type="evidence" value="ECO:0007669"/>
    <property type="project" value="UniProtKB-KW"/>
</dbReference>
<proteinExistence type="inferred from homology"/>
<dbReference type="Gene3D" id="1.10.8.80">
    <property type="entry name" value="Magnesium chelatase subunit I, C-Terminal domain"/>
    <property type="match status" value="1"/>
</dbReference>
<accession>A0A518B3N6</accession>
<evidence type="ECO:0000259" key="5">
    <source>
        <dbReference type="Pfam" id="PF17863"/>
    </source>
</evidence>
<evidence type="ECO:0000313" key="7">
    <source>
        <dbReference type="Proteomes" id="UP000317093"/>
    </source>
</evidence>
<dbReference type="CDD" id="cd00009">
    <property type="entry name" value="AAA"/>
    <property type="match status" value="1"/>
</dbReference>
<evidence type="ECO:0000256" key="3">
    <source>
        <dbReference type="ARBA" id="ARBA00061607"/>
    </source>
</evidence>
<evidence type="ECO:0000256" key="2">
    <source>
        <dbReference type="ARBA" id="ARBA00022840"/>
    </source>
</evidence>
<dbReference type="GO" id="GO:0016887">
    <property type="term" value="F:ATP hydrolysis activity"/>
    <property type="evidence" value="ECO:0007669"/>
    <property type="project" value="InterPro"/>
</dbReference>
<evidence type="ECO:0000313" key="6">
    <source>
        <dbReference type="EMBL" id="QDU61600.1"/>
    </source>
</evidence>
<dbReference type="PIRSF" id="PIRSF002849">
    <property type="entry name" value="AAA_ATPase_chaperone_MoxR_prd"/>
    <property type="match status" value="1"/>
</dbReference>
<evidence type="ECO:0000259" key="4">
    <source>
        <dbReference type="Pfam" id="PF07726"/>
    </source>
</evidence>
<dbReference type="InterPro" id="IPR027417">
    <property type="entry name" value="P-loop_NTPase"/>
</dbReference>
<dbReference type="KEGG" id="knv:Pan216_24610"/>
<dbReference type="AlphaFoldDB" id="A0A518B3N6"/>
<keyword evidence="2" id="KW-0067">ATP-binding</keyword>
<feature type="domain" description="ATPase AAA-3" evidence="4">
    <location>
        <begin position="41"/>
        <end position="171"/>
    </location>
</feature>
<name>A0A518B3N6_9BACT</name>
<dbReference type="Gene3D" id="3.40.50.300">
    <property type="entry name" value="P-loop containing nucleotide triphosphate hydrolases"/>
    <property type="match status" value="1"/>
</dbReference>
<dbReference type="EMBL" id="CP036279">
    <property type="protein sequence ID" value="QDU61600.1"/>
    <property type="molecule type" value="Genomic_DNA"/>
</dbReference>
<dbReference type="Pfam" id="PF07726">
    <property type="entry name" value="AAA_3"/>
    <property type="match status" value="1"/>
</dbReference>
<organism evidence="6 7">
    <name type="scientific">Kolteria novifilia</name>
    <dbReference type="NCBI Taxonomy" id="2527975"/>
    <lineage>
        <taxon>Bacteria</taxon>
        <taxon>Pseudomonadati</taxon>
        <taxon>Planctomycetota</taxon>
        <taxon>Planctomycetia</taxon>
        <taxon>Kolteriales</taxon>
        <taxon>Kolteriaceae</taxon>
        <taxon>Kolteria</taxon>
    </lineage>
</organism>
<dbReference type="InterPro" id="IPR011703">
    <property type="entry name" value="ATPase_AAA-3"/>
</dbReference>
<dbReference type="Proteomes" id="UP000317093">
    <property type="component" value="Chromosome"/>
</dbReference>
<dbReference type="FunFam" id="3.40.50.300:FF:000640">
    <property type="entry name" value="MoxR family ATPase"/>
    <property type="match status" value="1"/>
</dbReference>
<reference evidence="6 7" key="1">
    <citation type="submission" date="2019-02" db="EMBL/GenBank/DDBJ databases">
        <title>Deep-cultivation of Planctomycetes and their phenomic and genomic characterization uncovers novel biology.</title>
        <authorList>
            <person name="Wiegand S."/>
            <person name="Jogler M."/>
            <person name="Boedeker C."/>
            <person name="Pinto D."/>
            <person name="Vollmers J."/>
            <person name="Rivas-Marin E."/>
            <person name="Kohn T."/>
            <person name="Peeters S.H."/>
            <person name="Heuer A."/>
            <person name="Rast P."/>
            <person name="Oberbeckmann S."/>
            <person name="Bunk B."/>
            <person name="Jeske O."/>
            <person name="Meyerdierks A."/>
            <person name="Storesund J.E."/>
            <person name="Kallscheuer N."/>
            <person name="Luecker S."/>
            <person name="Lage O.M."/>
            <person name="Pohl T."/>
            <person name="Merkel B.J."/>
            <person name="Hornburger P."/>
            <person name="Mueller R.-W."/>
            <person name="Bruemmer F."/>
            <person name="Labrenz M."/>
            <person name="Spormann A.M."/>
            <person name="Op den Camp H."/>
            <person name="Overmann J."/>
            <person name="Amann R."/>
            <person name="Jetten M.S.M."/>
            <person name="Mascher T."/>
            <person name="Medema M.H."/>
            <person name="Devos D.P."/>
            <person name="Kaster A.-K."/>
            <person name="Ovreas L."/>
            <person name="Rohde M."/>
            <person name="Galperin M.Y."/>
            <person name="Jogler C."/>
        </authorList>
    </citation>
    <scope>NUCLEOTIDE SEQUENCE [LARGE SCALE GENOMIC DNA]</scope>
    <source>
        <strain evidence="6 7">Pan216</strain>
    </source>
</reference>
<dbReference type="InterPro" id="IPR050764">
    <property type="entry name" value="CbbQ/NirQ/NorQ/GpvN"/>
</dbReference>
<dbReference type="PANTHER" id="PTHR42759:SF1">
    <property type="entry name" value="MAGNESIUM-CHELATASE SUBUNIT CHLD"/>
    <property type="match status" value="1"/>
</dbReference>
<feature type="domain" description="ChlI/MoxR AAA lid" evidence="5">
    <location>
        <begin position="254"/>
        <end position="318"/>
    </location>
</feature>
<keyword evidence="7" id="KW-1185">Reference proteome</keyword>
<dbReference type="Pfam" id="PF17863">
    <property type="entry name" value="AAA_lid_2"/>
    <property type="match status" value="1"/>
</dbReference>
<gene>
    <name evidence="6" type="primary">ravA_3</name>
    <name evidence="6" type="ORF">Pan216_24610</name>
</gene>
<protein>
    <submittedName>
        <fullName evidence="6">ATPase RavA</fullName>
    </submittedName>
</protein>
<comment type="similarity">
    <text evidence="3">Belongs to the MoxR family.</text>
</comment>
<dbReference type="SUPFAM" id="SSF52540">
    <property type="entry name" value="P-loop containing nucleoside triphosphate hydrolases"/>
    <property type="match status" value="1"/>
</dbReference>
<keyword evidence="1" id="KW-0547">Nucleotide-binding</keyword>
<dbReference type="PANTHER" id="PTHR42759">
    <property type="entry name" value="MOXR FAMILY PROTEIN"/>
    <property type="match status" value="1"/>
</dbReference>